<dbReference type="SMART" id="SM00822">
    <property type="entry name" value="PKS_KR"/>
    <property type="match status" value="1"/>
</dbReference>
<evidence type="ECO:0000313" key="8">
    <source>
        <dbReference type="Proteomes" id="UP000007797"/>
    </source>
</evidence>
<evidence type="ECO:0000256" key="1">
    <source>
        <dbReference type="ARBA" id="ARBA00022450"/>
    </source>
</evidence>
<dbReference type="Gene3D" id="3.90.180.10">
    <property type="entry name" value="Medium-chain alcohol dehydrogenases, catalytic domain"/>
    <property type="match status" value="1"/>
</dbReference>
<dbReference type="Pfam" id="PF14765">
    <property type="entry name" value="PS-DH"/>
    <property type="match status" value="1"/>
</dbReference>
<dbReference type="STRING" id="1054147.F4Q2U7"/>
<keyword evidence="1" id="KW-0596">Phosphopantetheine</keyword>
<dbReference type="InterPro" id="IPR013154">
    <property type="entry name" value="ADH-like_N"/>
</dbReference>
<feature type="region of interest" description="N-terminal hotdog fold" evidence="4">
    <location>
        <position position="1"/>
    </location>
</feature>
<keyword evidence="8" id="KW-1185">Reference proteome</keyword>
<dbReference type="SUPFAM" id="SSF50129">
    <property type="entry name" value="GroES-like"/>
    <property type="match status" value="1"/>
</dbReference>
<evidence type="ECO:0000256" key="3">
    <source>
        <dbReference type="ARBA" id="ARBA00022679"/>
    </source>
</evidence>
<dbReference type="PROSITE" id="PS50075">
    <property type="entry name" value="CARRIER"/>
    <property type="match status" value="1"/>
</dbReference>
<dbReference type="PANTHER" id="PTHR45681:SF6">
    <property type="entry name" value="POLYKETIDE SYNTHASE 37"/>
    <property type="match status" value="1"/>
</dbReference>
<dbReference type="InterPro" id="IPR049551">
    <property type="entry name" value="PKS_DH_C"/>
</dbReference>
<dbReference type="SUPFAM" id="SSF47336">
    <property type="entry name" value="ACP-like"/>
    <property type="match status" value="1"/>
</dbReference>
<dbReference type="InterPro" id="IPR020843">
    <property type="entry name" value="ER"/>
</dbReference>
<accession>F4Q2U7</accession>
<reference evidence="8" key="1">
    <citation type="journal article" date="2011" name="Genome Res.">
        <title>Phylogeny-wide analysis of social amoeba genomes highlights ancient origins for complex intercellular communication.</title>
        <authorList>
            <person name="Heidel A.J."/>
            <person name="Lawal H.M."/>
            <person name="Felder M."/>
            <person name="Schilde C."/>
            <person name="Helps N.R."/>
            <person name="Tunggal B."/>
            <person name="Rivero F."/>
            <person name="John U."/>
            <person name="Schleicher M."/>
            <person name="Eichinger L."/>
            <person name="Platzer M."/>
            <person name="Noegel A.A."/>
            <person name="Schaap P."/>
            <person name="Gloeckner G."/>
        </authorList>
    </citation>
    <scope>NUCLEOTIDE SEQUENCE [LARGE SCALE GENOMIC DNA]</scope>
    <source>
        <strain evidence="8">SH3</strain>
    </source>
</reference>
<dbReference type="InterPro" id="IPR029063">
    <property type="entry name" value="SAM-dependent_MTases_sf"/>
</dbReference>
<dbReference type="Proteomes" id="UP000007797">
    <property type="component" value="Unassembled WGS sequence"/>
</dbReference>
<dbReference type="InterPro" id="IPR036291">
    <property type="entry name" value="NAD(P)-bd_dom_sf"/>
</dbReference>
<name>F4Q2U7_CACFS</name>
<dbReference type="KEGG" id="dfa:DFA_07701"/>
<dbReference type="InterPro" id="IPR009081">
    <property type="entry name" value="PP-bd_ACP"/>
</dbReference>
<feature type="region of interest" description="C-terminal hotdog fold" evidence="4">
    <location>
        <begin position="1"/>
        <end position="150"/>
    </location>
</feature>
<dbReference type="SUPFAM" id="SSF53335">
    <property type="entry name" value="S-adenosyl-L-methionine-dependent methyltransferases"/>
    <property type="match status" value="1"/>
</dbReference>
<dbReference type="GO" id="GO:0016491">
    <property type="term" value="F:oxidoreductase activity"/>
    <property type="evidence" value="ECO:0007669"/>
    <property type="project" value="InterPro"/>
</dbReference>
<dbReference type="PANTHER" id="PTHR45681">
    <property type="entry name" value="POLYKETIDE SYNTHASE 44-RELATED"/>
    <property type="match status" value="1"/>
</dbReference>
<dbReference type="InterPro" id="IPR036736">
    <property type="entry name" value="ACP-like_sf"/>
</dbReference>
<dbReference type="SUPFAM" id="SSF51735">
    <property type="entry name" value="NAD(P)-binding Rossmann-fold domains"/>
    <property type="match status" value="2"/>
</dbReference>
<evidence type="ECO:0000256" key="4">
    <source>
        <dbReference type="PROSITE-ProRule" id="PRU01363"/>
    </source>
</evidence>
<dbReference type="Pfam" id="PF23297">
    <property type="entry name" value="ACP_SdgA_C"/>
    <property type="match status" value="1"/>
</dbReference>
<evidence type="ECO:0000256" key="2">
    <source>
        <dbReference type="ARBA" id="ARBA00022553"/>
    </source>
</evidence>
<gene>
    <name evidence="7" type="ORF">DFA_07701</name>
</gene>
<dbReference type="Pfam" id="PF08659">
    <property type="entry name" value="KR"/>
    <property type="match status" value="1"/>
</dbReference>
<evidence type="ECO:0000259" key="6">
    <source>
        <dbReference type="PROSITE" id="PS52019"/>
    </source>
</evidence>
<dbReference type="InterPro" id="IPR013968">
    <property type="entry name" value="PKS_KR"/>
</dbReference>
<feature type="domain" description="Carrier" evidence="5">
    <location>
        <begin position="1185"/>
        <end position="1263"/>
    </location>
</feature>
<dbReference type="Pfam" id="PF13602">
    <property type="entry name" value="ADH_zinc_N_2"/>
    <property type="match status" value="1"/>
</dbReference>
<dbReference type="GO" id="GO:0016740">
    <property type="term" value="F:transferase activity"/>
    <property type="evidence" value="ECO:0007669"/>
    <property type="project" value="UniProtKB-KW"/>
</dbReference>
<dbReference type="Gene3D" id="3.10.129.110">
    <property type="entry name" value="Polyketide synthase dehydratase"/>
    <property type="match status" value="1"/>
</dbReference>
<dbReference type="InterPro" id="IPR057326">
    <property type="entry name" value="KR_dom"/>
</dbReference>
<dbReference type="InterPro" id="IPR049900">
    <property type="entry name" value="PKS_mFAS_DH"/>
</dbReference>
<dbReference type="Gene3D" id="1.10.1200.10">
    <property type="entry name" value="ACP-like"/>
    <property type="match status" value="1"/>
</dbReference>
<keyword evidence="2" id="KW-0597">Phosphoprotein</keyword>
<evidence type="ECO:0000313" key="7">
    <source>
        <dbReference type="EMBL" id="EGG16723.1"/>
    </source>
</evidence>
<comment type="caution">
    <text evidence="4">Lacks conserved residue(s) required for the propagation of feature annotation.</text>
</comment>
<proteinExistence type="predicted"/>
<dbReference type="CDD" id="cd05195">
    <property type="entry name" value="enoyl_red"/>
    <property type="match status" value="1"/>
</dbReference>
<protein>
    <submittedName>
        <fullName evidence="7">Polyketide synthase</fullName>
    </submittedName>
</protein>
<keyword evidence="3" id="KW-0808">Transferase</keyword>
<evidence type="ECO:0000259" key="5">
    <source>
        <dbReference type="PROSITE" id="PS50075"/>
    </source>
</evidence>
<sequence>MNTTEVYQKLTKLGLLYGETFRRTNKISFNKDGKILSEIECKSRNHFEESNTVLNASVLDCLLHSCIVTFRGEHQKCEVVFDRVKDFHIYSNNIPNHPCHSLFITTKHETVNPQKGNEFKQSMDIIDRDGNTVIKCGEMVCTSLTKVLKVHHAKHPSKFVKQAIWQPKNAPSTIALPLDTIKYFGTFLESASTSHRIIRILDFGFHYGITIDLVNSIHSFLESNPNTIIDFITHDSTLSIYLQKDNLLIKSYPEINTTRSLTDQGFLSTSFDLILSTLEYITENNQMVGEFERLLNPNGQLVIINTTSNNESTLIIDDNMMEPINNIFKDQQLNITHSNYNIQSPDEIVLIGRKPSVEEVNIAKFDNLLFITPSSPSSSSIATRLIQQSSTTFVAKKISFFSNDDIMDECKYQSLLESISYDSVDGCNKVGIIYLESLEEMNSSNLELKSMQLIRLHQIIRKEQLPIKLITLIAGQLNHCLRVIPREYGSKSRGETFHFDSVTIILDGNDSFNQVSLEHILQCSNSEYIGESDLKLCQNNQDIQLLVERIIESPQLLELDPKLSTNTQDMKLIFEMDNKYHIRQKNEMLLDDEVEFQVKAASINFKDLMILEGKVDQRLFPIGDTYNPPLGTDSSGIVTRIGSKVTKFKVGDEVYGNSVGFASSTVTFEDMIVSKPKELSFVEAASLPLSMGTACLVLFKKANIECSESILIHSATGGVGLGMLNLLKFKKHTGNIFVTVGSEEKKSYLEKHYGSFITAILEYDSFSETIMELTKGNGVNYVINTLDYTRMQDNFKCLSENGVVIDLSVDQFFQVRDIDMGSLNYDKGYLTYHFSRKQMNIHNKIKKMVGEGLQLPPITIFQSNQIVQAFDHVRSRKHIGKVVIDFENVQTDVIDPMLSQPHKPLEKSHYNLEGIGETLLISGQTGIAVESLGYLVKHSTQLRDIIVVTYSSAKFEIQLLVNEIRKNYSHITLHFVQCDIGDYDQLKSSILDLYQRIPTIKPVSVVIHCANTYMTIKADDIDMERHHTAMSGKATGAFNLHNLFVELDWKLNHFHMLSSIAQYIPVDGLSYSIGNAFLDGLARHRRERGLNSTSVNWGSIGQTGKVASDRGVGLVLHSFGLAMMPLSAIYGIFRSSFINKTTPITNLICADVQPKSLVSELPYLEHVYAHYLNISSNNNGNQLDASAGSIDNKILDFISETLSIEKHLLNGDTKLKDYGVDSMTAIQIKGQIEVEFNKPHILNQSHISNGTINSIIESVKKSLK</sequence>
<dbReference type="SMART" id="SM00829">
    <property type="entry name" value="PKS_ER"/>
    <property type="match status" value="1"/>
</dbReference>
<dbReference type="Pfam" id="PF08240">
    <property type="entry name" value="ADH_N"/>
    <property type="match status" value="1"/>
</dbReference>
<dbReference type="Gene3D" id="3.40.50.150">
    <property type="entry name" value="Vaccinia Virus protein VP39"/>
    <property type="match status" value="1"/>
</dbReference>
<dbReference type="OrthoDB" id="329835at2759"/>
<dbReference type="InterPro" id="IPR050444">
    <property type="entry name" value="Polyketide_Synthase"/>
</dbReference>
<dbReference type="GeneID" id="14869451"/>
<dbReference type="EMBL" id="GL883021">
    <property type="protein sequence ID" value="EGG16723.1"/>
    <property type="molecule type" value="Genomic_DNA"/>
</dbReference>
<dbReference type="RefSeq" id="XP_004355197.1">
    <property type="nucleotide sequence ID" value="XM_004355145.1"/>
</dbReference>
<dbReference type="Gene3D" id="3.40.50.720">
    <property type="entry name" value="NAD(P)-binding Rossmann-like Domain"/>
    <property type="match status" value="2"/>
</dbReference>
<dbReference type="AlphaFoldDB" id="F4Q2U7"/>
<dbReference type="InterPro" id="IPR011032">
    <property type="entry name" value="GroES-like_sf"/>
</dbReference>
<dbReference type="PROSITE" id="PS52019">
    <property type="entry name" value="PKS_MFAS_DH"/>
    <property type="match status" value="1"/>
</dbReference>
<organism evidence="7 8">
    <name type="scientific">Cavenderia fasciculata</name>
    <name type="common">Slime mold</name>
    <name type="synonym">Dictyostelium fasciculatum</name>
    <dbReference type="NCBI Taxonomy" id="261658"/>
    <lineage>
        <taxon>Eukaryota</taxon>
        <taxon>Amoebozoa</taxon>
        <taxon>Evosea</taxon>
        <taxon>Eumycetozoa</taxon>
        <taxon>Dictyostelia</taxon>
        <taxon>Acytosteliales</taxon>
        <taxon>Cavenderiaceae</taxon>
        <taxon>Cavenderia</taxon>
    </lineage>
</organism>
<feature type="domain" description="PKS/mFAS DH" evidence="6">
    <location>
        <begin position="1"/>
        <end position="150"/>
    </location>
</feature>
<dbReference type="InterPro" id="IPR042104">
    <property type="entry name" value="PKS_dehydratase_sf"/>
</dbReference>